<sequence>MGFLTRVKNKLQSGVKRSNKNNLKKHLVVKQQDHKVEISGSFSRKSYQAKELWIKSRDNGYKAKLAEIEPSAVFQFNINLHDVMRHLDDEASTFDFYVKIRTRIKHVSEERLGKVKANAEYGLLENGEPIIEYFIRFGRFEDTKIKNPKKVVLDDRSLVIYTTKNGNMSLAHNTDLNPVTTNQIKSLKIKSNHLIFNGKLLTGHSRIEDAYLIMNGRDTNAEKTFPFTLNLKENYRKNYGLHQYHYFADIDLAKTFRHEVFKEDIYDFSFCLKYHDQDEMISVRVGNPRLFARHFVKGGFIRDGKETFAISPYFTFKQFNLSIQVDQFDGDVFKYMRTIKRWSWLLRPFYSRKNIWLVGERAYKAQDTGYHFFKYLREEHPERNVYYVIDKTSPEYRNVEPLGQTIDFKSRKHIFYALMAKRIIGSHHPDYLYPLRTKEFKRAVKATKVFLQHGIMGTKNMVANYGKNSPGFDTDLFLVSSDFEKNMIVQDFGYDPSEVKITGLSRFDQLLTNQSPKRQILIIPTWRDWIVTEDTFLESDYFERYKQLVNHPTLHKLATDYGFDIIFCLHPNMQKFTPYFTSDSVRVVNQGEVDVQHLLKESRLMITDYSSVGFDFSFLHKPIIYYQFDRERFIGQRPSHLDLDNDLPGDIVSDQEDVLACIEDYAKSHFRMKDHYKERANKFLKYRDCHANDRIYKTMVKFKPKRQIIKELADNDYFRTLYRKYRKSKLYFPTMRLFYNIARRVLPVDDKLVLFESGIGKQYADSPRYIYEELVKRGLDYKKVWVYNDNIRFKDSDTVRIERLSPKYYYYLARAKYWVNNQNFPTYIEKRKGTTYIQTWHGTPLKKMLFDIDNIQGRDADYLERVSKATSTWDFLVSPSPYATKAFLSAFHYKKKVLEIGYPRNDLFYRPDINEKAAMIRRRLTIPKDKKVILYAPTFRDNQKGKGSGFTFDINLDFEKMKKQLGDDYVLLLRMHVVVKNKISIPEEYQDFVYNASDYPDIQELYLISDILMTDYSSVMFDFANLKRPILFYTYDLEVYRDQLRGFYMDFEKEAPGPFLRNTDEIIEAVLGIEEIRAAYHMRYVAFYNKFCSLEDGYATERLVDNIFAKQNKGIRSIRKTKRVTFPLWKQPSHSGAEGSEKIMLQANRNRE</sequence>
<comment type="subcellular location">
    <subcellularLocation>
        <location evidence="1">Cell membrane</location>
        <topology evidence="1">Peripheral membrane protein</topology>
    </subcellularLocation>
</comment>
<keyword evidence="6" id="KW-0472">Membrane</keyword>
<dbReference type="Proteomes" id="UP000295416">
    <property type="component" value="Unassembled WGS sequence"/>
</dbReference>
<evidence type="ECO:0000259" key="8">
    <source>
        <dbReference type="Pfam" id="PF18674"/>
    </source>
</evidence>
<dbReference type="Gene3D" id="3.40.50.11820">
    <property type="match status" value="1"/>
</dbReference>
<evidence type="ECO:0000256" key="7">
    <source>
        <dbReference type="SAM" id="MobiDB-lite"/>
    </source>
</evidence>
<dbReference type="InterPro" id="IPR041038">
    <property type="entry name" value="TarS_C1"/>
</dbReference>
<keyword evidence="5" id="KW-0777">Teichoic acid biosynthesis</keyword>
<comment type="similarity">
    <text evidence="2">Belongs to the CDP-glycerol glycerophosphotransferase family.</text>
</comment>
<keyword evidence="10" id="KW-1185">Reference proteome</keyword>
<gene>
    <name evidence="9" type="ORF">EV207_1394</name>
</gene>
<evidence type="ECO:0000256" key="1">
    <source>
        <dbReference type="ARBA" id="ARBA00004202"/>
    </source>
</evidence>
<dbReference type="InterPro" id="IPR043148">
    <property type="entry name" value="TagF_C"/>
</dbReference>
<dbReference type="InterPro" id="IPR051612">
    <property type="entry name" value="Teichoic_Acid_Biosynth"/>
</dbReference>
<accession>A0A4R2NKF3</accession>
<dbReference type="InterPro" id="IPR043149">
    <property type="entry name" value="TagF_N"/>
</dbReference>
<dbReference type="GO" id="GO:0047355">
    <property type="term" value="F:CDP-glycerol glycerophosphotransferase activity"/>
    <property type="evidence" value="ECO:0007669"/>
    <property type="project" value="InterPro"/>
</dbReference>
<proteinExistence type="inferred from homology"/>
<dbReference type="SUPFAM" id="SSF53756">
    <property type="entry name" value="UDP-Glycosyltransferase/glycogen phosphorylase"/>
    <property type="match status" value="2"/>
</dbReference>
<feature type="region of interest" description="Disordered" evidence="7">
    <location>
        <begin position="1131"/>
        <end position="1152"/>
    </location>
</feature>
<name>A0A4R2NKF3_9BACL</name>
<dbReference type="AlphaFoldDB" id="A0A4R2NKF3"/>
<keyword evidence="4 9" id="KW-0808">Transferase</keyword>
<feature type="domain" description="TarS C-terminal" evidence="8">
    <location>
        <begin position="183"/>
        <end position="325"/>
    </location>
</feature>
<dbReference type="EMBL" id="SLXK01000039">
    <property type="protein sequence ID" value="TCP21862.1"/>
    <property type="molecule type" value="Genomic_DNA"/>
</dbReference>
<dbReference type="GO" id="GO:0019350">
    <property type="term" value="P:teichoic acid biosynthetic process"/>
    <property type="evidence" value="ECO:0007669"/>
    <property type="project" value="UniProtKB-KW"/>
</dbReference>
<evidence type="ECO:0000256" key="5">
    <source>
        <dbReference type="ARBA" id="ARBA00022944"/>
    </source>
</evidence>
<organism evidence="9 10">
    <name type="scientific">Scopulibacillus darangshiensis</name>
    <dbReference type="NCBI Taxonomy" id="442528"/>
    <lineage>
        <taxon>Bacteria</taxon>
        <taxon>Bacillati</taxon>
        <taxon>Bacillota</taxon>
        <taxon>Bacilli</taxon>
        <taxon>Bacillales</taxon>
        <taxon>Sporolactobacillaceae</taxon>
        <taxon>Scopulibacillus</taxon>
    </lineage>
</organism>
<dbReference type="Pfam" id="PF04464">
    <property type="entry name" value="Glyphos_transf"/>
    <property type="match status" value="2"/>
</dbReference>
<dbReference type="InterPro" id="IPR007554">
    <property type="entry name" value="Glycerophosphate_synth"/>
</dbReference>
<keyword evidence="3" id="KW-1003">Cell membrane</keyword>
<evidence type="ECO:0000256" key="4">
    <source>
        <dbReference type="ARBA" id="ARBA00022679"/>
    </source>
</evidence>
<comment type="caution">
    <text evidence="9">The sequence shown here is derived from an EMBL/GenBank/DDBJ whole genome shotgun (WGS) entry which is preliminary data.</text>
</comment>
<evidence type="ECO:0000313" key="9">
    <source>
        <dbReference type="EMBL" id="TCP21862.1"/>
    </source>
</evidence>
<dbReference type="GO" id="GO:0005886">
    <property type="term" value="C:plasma membrane"/>
    <property type="evidence" value="ECO:0007669"/>
    <property type="project" value="UniProtKB-SubCell"/>
</dbReference>
<protein>
    <submittedName>
        <fullName evidence="9">CDP-glycerol glycerophosphotransferase</fullName>
    </submittedName>
</protein>
<dbReference type="OrthoDB" id="396512at2"/>
<reference evidence="9 10" key="1">
    <citation type="submission" date="2019-03" db="EMBL/GenBank/DDBJ databases">
        <title>Genomic Encyclopedia of Type Strains, Phase IV (KMG-IV): sequencing the most valuable type-strain genomes for metagenomic binning, comparative biology and taxonomic classification.</title>
        <authorList>
            <person name="Goeker M."/>
        </authorList>
    </citation>
    <scope>NUCLEOTIDE SEQUENCE [LARGE SCALE GENOMIC DNA]</scope>
    <source>
        <strain evidence="9 10">DSM 19377</strain>
    </source>
</reference>
<evidence type="ECO:0000256" key="2">
    <source>
        <dbReference type="ARBA" id="ARBA00010488"/>
    </source>
</evidence>
<dbReference type="Pfam" id="PF18674">
    <property type="entry name" value="TarS_C1"/>
    <property type="match status" value="1"/>
</dbReference>
<dbReference type="PANTHER" id="PTHR37316:SF3">
    <property type="entry name" value="TEICHOIC ACID GLYCEROL-PHOSPHATE TRANSFERASE"/>
    <property type="match status" value="1"/>
</dbReference>
<dbReference type="Gene3D" id="3.40.50.12580">
    <property type="match status" value="2"/>
</dbReference>
<dbReference type="PANTHER" id="PTHR37316">
    <property type="entry name" value="TEICHOIC ACID GLYCEROL-PHOSPHATE PRIMASE"/>
    <property type="match status" value="1"/>
</dbReference>
<evidence type="ECO:0000256" key="6">
    <source>
        <dbReference type="ARBA" id="ARBA00023136"/>
    </source>
</evidence>
<evidence type="ECO:0000256" key="3">
    <source>
        <dbReference type="ARBA" id="ARBA00022475"/>
    </source>
</evidence>
<dbReference type="RefSeq" id="WP_132747657.1">
    <property type="nucleotide sequence ID" value="NZ_SLXK01000039.1"/>
</dbReference>
<evidence type="ECO:0000313" key="10">
    <source>
        <dbReference type="Proteomes" id="UP000295416"/>
    </source>
</evidence>